<evidence type="ECO:0000256" key="1">
    <source>
        <dbReference type="SAM" id="SignalP"/>
    </source>
</evidence>
<sequence>MQTTILSVIPLALLLFSFGVAVEPTYPDRELPLLKGDPYGSNKVNDVVQAGVSQPPRMTHFRPF</sequence>
<dbReference type="Proteomes" id="UP000325395">
    <property type="component" value="Unassembled WGS sequence"/>
</dbReference>
<dbReference type="EMBL" id="ML735798">
    <property type="protein sequence ID" value="KAE8413832.1"/>
    <property type="molecule type" value="Genomic_DNA"/>
</dbReference>
<gene>
    <name evidence="2" type="ORF">BDV36DRAFT_267450</name>
</gene>
<reference evidence="2 3" key="1">
    <citation type="submission" date="2019-04" db="EMBL/GenBank/DDBJ databases">
        <authorList>
            <consortium name="DOE Joint Genome Institute"/>
            <person name="Mondo S."/>
            <person name="Kjaerbolling I."/>
            <person name="Vesth T."/>
            <person name="Frisvad J.C."/>
            <person name="Nybo J.L."/>
            <person name="Theobald S."/>
            <person name="Kildgaard S."/>
            <person name="Isbrandt T."/>
            <person name="Kuo A."/>
            <person name="Sato A."/>
            <person name="Lyhne E.K."/>
            <person name="Kogle M.E."/>
            <person name="Wiebenga A."/>
            <person name="Kun R.S."/>
            <person name="Lubbers R.J."/>
            <person name="Makela M.R."/>
            <person name="Barry K."/>
            <person name="Chovatia M."/>
            <person name="Clum A."/>
            <person name="Daum C."/>
            <person name="Haridas S."/>
            <person name="He G."/>
            <person name="LaButti K."/>
            <person name="Lipzen A."/>
            <person name="Riley R."/>
            <person name="Salamov A."/>
            <person name="Simmons B.A."/>
            <person name="Magnuson J.K."/>
            <person name="Henrissat B."/>
            <person name="Mortensen U.H."/>
            <person name="Larsen T.O."/>
            <person name="Devries R.P."/>
            <person name="Grigoriev I.V."/>
            <person name="Machida M."/>
            <person name="Baker S.E."/>
            <person name="Andersen M.R."/>
            <person name="Cantor M.N."/>
            <person name="Hua S.X."/>
        </authorList>
    </citation>
    <scope>NUCLEOTIDE SEQUENCE [LARGE SCALE GENOMIC DNA]</scope>
    <source>
        <strain evidence="2 3">CBS 117616</strain>
    </source>
</reference>
<feature type="chain" id="PRO_5047480258" evidence="1">
    <location>
        <begin position="22"/>
        <end position="64"/>
    </location>
</feature>
<feature type="signal peptide" evidence="1">
    <location>
        <begin position="1"/>
        <end position="21"/>
    </location>
</feature>
<evidence type="ECO:0000313" key="2">
    <source>
        <dbReference type="EMBL" id="KAE8413832.1"/>
    </source>
</evidence>
<keyword evidence="1" id="KW-0732">Signal</keyword>
<organism evidence="2 3">
    <name type="scientific">Aspergillus pseudocaelatus</name>
    <dbReference type="NCBI Taxonomy" id="1825620"/>
    <lineage>
        <taxon>Eukaryota</taxon>
        <taxon>Fungi</taxon>
        <taxon>Dikarya</taxon>
        <taxon>Ascomycota</taxon>
        <taxon>Pezizomycotina</taxon>
        <taxon>Eurotiomycetes</taxon>
        <taxon>Eurotiomycetidae</taxon>
        <taxon>Eurotiales</taxon>
        <taxon>Aspergillaceae</taxon>
        <taxon>Aspergillus</taxon>
        <taxon>Aspergillus subgen. Circumdati</taxon>
    </lineage>
</organism>
<evidence type="ECO:0000313" key="3">
    <source>
        <dbReference type="Proteomes" id="UP000325395"/>
    </source>
</evidence>
<name>A0ABQ6W9N0_9EURO</name>
<proteinExistence type="predicted"/>
<accession>A0ABQ6W9N0</accession>
<keyword evidence="3" id="KW-1185">Reference proteome</keyword>
<protein>
    <submittedName>
        <fullName evidence="2">Uncharacterized protein</fullName>
    </submittedName>
</protein>